<dbReference type="EMBL" id="CAHIKZ030001064">
    <property type="protein sequence ID" value="CAE1251198.1"/>
    <property type="molecule type" value="Genomic_DNA"/>
</dbReference>
<evidence type="ECO:0000313" key="2">
    <source>
        <dbReference type="EMBL" id="CAE1251198.1"/>
    </source>
</evidence>
<comment type="caution">
    <text evidence="2">The sequence shown here is derived from an EMBL/GenBank/DDBJ whole genome shotgun (WGS) entry which is preliminary data.</text>
</comment>
<gene>
    <name evidence="2" type="ORF">SPHA_27415</name>
</gene>
<proteinExistence type="predicted"/>
<keyword evidence="1" id="KW-0812">Transmembrane</keyword>
<feature type="transmembrane region" description="Helical" evidence="1">
    <location>
        <begin position="149"/>
        <end position="171"/>
    </location>
</feature>
<feature type="transmembrane region" description="Helical" evidence="1">
    <location>
        <begin position="120"/>
        <end position="143"/>
    </location>
</feature>
<reference evidence="2" key="1">
    <citation type="submission" date="2021-01" db="EMBL/GenBank/DDBJ databases">
        <authorList>
            <person name="Li R."/>
            <person name="Bekaert M."/>
        </authorList>
    </citation>
    <scope>NUCLEOTIDE SEQUENCE</scope>
    <source>
        <strain evidence="2">Farmed</strain>
    </source>
</reference>
<protein>
    <submittedName>
        <fullName evidence="2">Uncharacterized protein</fullName>
    </submittedName>
</protein>
<feature type="transmembrane region" description="Helical" evidence="1">
    <location>
        <begin position="24"/>
        <end position="49"/>
    </location>
</feature>
<dbReference type="Proteomes" id="UP000597762">
    <property type="component" value="Unassembled WGS sequence"/>
</dbReference>
<organism evidence="2 3">
    <name type="scientific">Acanthosepion pharaonis</name>
    <name type="common">Pharaoh cuttlefish</name>
    <name type="synonym">Sepia pharaonis</name>
    <dbReference type="NCBI Taxonomy" id="158019"/>
    <lineage>
        <taxon>Eukaryota</taxon>
        <taxon>Metazoa</taxon>
        <taxon>Spiralia</taxon>
        <taxon>Lophotrochozoa</taxon>
        <taxon>Mollusca</taxon>
        <taxon>Cephalopoda</taxon>
        <taxon>Coleoidea</taxon>
        <taxon>Decapodiformes</taxon>
        <taxon>Sepiida</taxon>
        <taxon>Sepiina</taxon>
        <taxon>Sepiidae</taxon>
        <taxon>Acanthosepion</taxon>
    </lineage>
</organism>
<keyword evidence="3" id="KW-1185">Reference proteome</keyword>
<evidence type="ECO:0000256" key="1">
    <source>
        <dbReference type="SAM" id="Phobius"/>
    </source>
</evidence>
<name>A0A812C2U2_ACAPH</name>
<evidence type="ECO:0000313" key="3">
    <source>
        <dbReference type="Proteomes" id="UP000597762"/>
    </source>
</evidence>
<keyword evidence="1" id="KW-0472">Membrane</keyword>
<feature type="transmembrane region" description="Helical" evidence="1">
    <location>
        <begin position="88"/>
        <end position="108"/>
    </location>
</feature>
<keyword evidence="1" id="KW-1133">Transmembrane helix</keyword>
<dbReference type="AlphaFoldDB" id="A0A812C2U2"/>
<sequence>MLLRLFPSPLEIINFLHICNFHSAFLFISLSLFLSLLYLLLEIVFLFLYSVKFYCSSFAPFPVIILPSFFSVFLKSLLFISFLSLLPVFLLSILCFHSITLFFFHSFIFHPSFRFTNPYFLLFSFLSSYFSFFFFFHFCFFLFVPDLYLVPICSIRFFLSFTHSFILFYSYF</sequence>
<accession>A0A812C2U2</accession>
<feature type="transmembrane region" description="Helical" evidence="1">
    <location>
        <begin position="61"/>
        <end position="82"/>
    </location>
</feature>